<feature type="compositionally biased region" description="Low complexity" evidence="1">
    <location>
        <begin position="30"/>
        <end position="42"/>
    </location>
</feature>
<evidence type="ECO:0000313" key="4">
    <source>
        <dbReference type="EMBL" id="MBW7456811.1"/>
    </source>
</evidence>
<dbReference type="EMBL" id="JAHZIK010000671">
    <property type="protein sequence ID" value="MBW7456811.1"/>
    <property type="molecule type" value="Genomic_DNA"/>
</dbReference>
<dbReference type="InterPro" id="IPR036116">
    <property type="entry name" value="FN3_sf"/>
</dbReference>
<proteinExistence type="predicted"/>
<reference evidence="4 5" key="1">
    <citation type="submission" date="2021-07" db="EMBL/GenBank/DDBJ databases">
        <title>Paenibacillus radiodurans sp. nov., isolated from the southeastern edge of Tengger Desert.</title>
        <authorList>
            <person name="Zhang G."/>
        </authorList>
    </citation>
    <scope>NUCLEOTIDE SEQUENCE [LARGE SCALE GENOMIC DNA]</scope>
    <source>
        <strain evidence="4 5">CCM 7311</strain>
    </source>
</reference>
<evidence type="ECO:0000313" key="5">
    <source>
        <dbReference type="Proteomes" id="UP001519887"/>
    </source>
</evidence>
<feature type="chain" id="PRO_5047213071" evidence="2">
    <location>
        <begin position="28"/>
        <end position="116"/>
    </location>
</feature>
<protein>
    <submittedName>
        <fullName evidence="4">Fibronectin type III domain-containing protein</fullName>
    </submittedName>
</protein>
<keyword evidence="5" id="KW-1185">Reference proteome</keyword>
<dbReference type="InterPro" id="IPR013783">
    <property type="entry name" value="Ig-like_fold"/>
</dbReference>
<feature type="region of interest" description="Disordered" evidence="1">
    <location>
        <begin position="30"/>
        <end position="66"/>
    </location>
</feature>
<name>A0ABS7C7Y6_9BACL</name>
<dbReference type="Proteomes" id="UP001519887">
    <property type="component" value="Unassembled WGS sequence"/>
</dbReference>
<feature type="domain" description="Fibronectin type-III" evidence="3">
    <location>
        <begin position="61"/>
        <end position="116"/>
    </location>
</feature>
<evidence type="ECO:0000256" key="1">
    <source>
        <dbReference type="SAM" id="MobiDB-lite"/>
    </source>
</evidence>
<dbReference type="PROSITE" id="PS50853">
    <property type="entry name" value="FN3"/>
    <property type="match status" value="1"/>
</dbReference>
<accession>A0ABS7C7Y6</accession>
<dbReference type="Gene3D" id="2.60.40.10">
    <property type="entry name" value="Immunoglobulins"/>
    <property type="match status" value="1"/>
</dbReference>
<gene>
    <name evidence="4" type="ORF">K0U00_22510</name>
</gene>
<evidence type="ECO:0000259" key="3">
    <source>
        <dbReference type="PROSITE" id="PS50853"/>
    </source>
</evidence>
<dbReference type="InterPro" id="IPR003961">
    <property type="entry name" value="FN3_dom"/>
</dbReference>
<sequence length="116" mass="11517">MKRSFRIALVYVTLVALMFSMFGGAVTADGGTATGAPVPGDAVSGIPSEDEDAPDTEAPAAPAGLHVAGTTSTSVSLSWNAPDPNSGTVTYAVYNGGASAGTTDHTQFVVTGLLPS</sequence>
<dbReference type="CDD" id="cd00063">
    <property type="entry name" value="FN3"/>
    <property type="match status" value="1"/>
</dbReference>
<feature type="non-terminal residue" evidence="4">
    <location>
        <position position="116"/>
    </location>
</feature>
<keyword evidence="2" id="KW-0732">Signal</keyword>
<comment type="caution">
    <text evidence="4">The sequence shown here is derived from an EMBL/GenBank/DDBJ whole genome shotgun (WGS) entry which is preliminary data.</text>
</comment>
<feature type="signal peptide" evidence="2">
    <location>
        <begin position="1"/>
        <end position="27"/>
    </location>
</feature>
<dbReference type="SUPFAM" id="SSF49265">
    <property type="entry name" value="Fibronectin type III"/>
    <property type="match status" value="1"/>
</dbReference>
<dbReference type="Pfam" id="PF00041">
    <property type="entry name" value="fn3"/>
    <property type="match status" value="1"/>
</dbReference>
<organism evidence="4 5">
    <name type="scientific">Paenibacillus sepulcri</name>
    <dbReference type="NCBI Taxonomy" id="359917"/>
    <lineage>
        <taxon>Bacteria</taxon>
        <taxon>Bacillati</taxon>
        <taxon>Bacillota</taxon>
        <taxon>Bacilli</taxon>
        <taxon>Bacillales</taxon>
        <taxon>Paenibacillaceae</taxon>
        <taxon>Paenibacillus</taxon>
    </lineage>
</organism>
<evidence type="ECO:0000256" key="2">
    <source>
        <dbReference type="SAM" id="SignalP"/>
    </source>
</evidence>